<dbReference type="PROSITE" id="PS50887">
    <property type="entry name" value="GGDEF"/>
    <property type="match status" value="1"/>
</dbReference>
<name>A0L4D8_MAGMM</name>
<dbReference type="EC" id="2.7.7.65" evidence="1"/>
<keyword evidence="3" id="KW-0175">Coiled coil</keyword>
<dbReference type="RefSeq" id="WP_011712003.1">
    <property type="nucleotide sequence ID" value="NC_008576.1"/>
</dbReference>
<dbReference type="HOGENOM" id="CLU_588996_0_0_5"/>
<reference evidence="6" key="1">
    <citation type="journal article" date="2009" name="Appl. Environ. Microbiol.">
        <title>Complete genome sequence of the chemolithoautotrophic marine magnetotactic coccus strain MC-1.</title>
        <authorList>
            <person name="Schubbe S."/>
            <person name="Williams T.J."/>
            <person name="Xie G."/>
            <person name="Kiss H.E."/>
            <person name="Brettin T.S."/>
            <person name="Martinez D."/>
            <person name="Ross C.A."/>
            <person name="Schuler D."/>
            <person name="Cox B.L."/>
            <person name="Nealson K.H."/>
            <person name="Bazylinski D.A."/>
        </authorList>
    </citation>
    <scope>NUCLEOTIDE SEQUENCE [LARGE SCALE GENOMIC DNA]</scope>
    <source>
        <strain evidence="6">ATCC BAA-1437 / JCM 17883 / MC-1</strain>
    </source>
</reference>
<protein>
    <recommendedName>
        <fullName evidence="1">diguanylate cyclase</fullName>
        <ecNumber evidence="1">2.7.7.65</ecNumber>
    </recommendedName>
</protein>
<organism evidence="5 6">
    <name type="scientific">Magnetococcus marinus (strain ATCC BAA-1437 / JCM 17883 / MC-1)</name>
    <dbReference type="NCBI Taxonomy" id="156889"/>
    <lineage>
        <taxon>Bacteria</taxon>
        <taxon>Pseudomonadati</taxon>
        <taxon>Pseudomonadota</taxon>
        <taxon>Magnetococcia</taxon>
        <taxon>Magnetococcales</taxon>
        <taxon>Magnetococcaceae</taxon>
        <taxon>Magnetococcus</taxon>
    </lineage>
</organism>
<keyword evidence="6" id="KW-1185">Reference proteome</keyword>
<evidence type="ECO:0000256" key="1">
    <source>
        <dbReference type="ARBA" id="ARBA00012528"/>
    </source>
</evidence>
<dbReference type="AlphaFoldDB" id="A0L4D8"/>
<dbReference type="FunFam" id="3.30.70.270:FF:000001">
    <property type="entry name" value="Diguanylate cyclase domain protein"/>
    <property type="match status" value="1"/>
</dbReference>
<dbReference type="PANTHER" id="PTHR45138">
    <property type="entry name" value="REGULATORY COMPONENTS OF SENSORY TRANSDUCTION SYSTEM"/>
    <property type="match status" value="1"/>
</dbReference>
<evidence type="ECO:0000256" key="3">
    <source>
        <dbReference type="SAM" id="Coils"/>
    </source>
</evidence>
<dbReference type="KEGG" id="mgm:Mmc1_0304"/>
<dbReference type="PANTHER" id="PTHR45138:SF9">
    <property type="entry name" value="DIGUANYLATE CYCLASE DGCM-RELATED"/>
    <property type="match status" value="1"/>
</dbReference>
<feature type="coiled-coil region" evidence="3">
    <location>
        <begin position="260"/>
        <end position="287"/>
    </location>
</feature>
<dbReference type="SUPFAM" id="SSF55073">
    <property type="entry name" value="Nucleotide cyclase"/>
    <property type="match status" value="1"/>
</dbReference>
<dbReference type="EMBL" id="CP000471">
    <property type="protein sequence ID" value="ABK42831.1"/>
    <property type="molecule type" value="Genomic_DNA"/>
</dbReference>
<dbReference type="eggNOG" id="COG3706">
    <property type="taxonomic scope" value="Bacteria"/>
</dbReference>
<evidence type="ECO:0000313" key="5">
    <source>
        <dbReference type="EMBL" id="ABK42831.1"/>
    </source>
</evidence>
<dbReference type="InterPro" id="IPR029787">
    <property type="entry name" value="Nucleotide_cyclase"/>
</dbReference>
<dbReference type="CDD" id="cd01949">
    <property type="entry name" value="GGDEF"/>
    <property type="match status" value="1"/>
</dbReference>
<dbReference type="Proteomes" id="UP000002586">
    <property type="component" value="Chromosome"/>
</dbReference>
<dbReference type="NCBIfam" id="TIGR00254">
    <property type="entry name" value="GGDEF"/>
    <property type="match status" value="1"/>
</dbReference>
<dbReference type="InterPro" id="IPR050469">
    <property type="entry name" value="Diguanylate_Cyclase"/>
</dbReference>
<comment type="catalytic activity">
    <reaction evidence="2">
        <text>2 GTP = 3',3'-c-di-GMP + 2 diphosphate</text>
        <dbReference type="Rhea" id="RHEA:24898"/>
        <dbReference type="ChEBI" id="CHEBI:33019"/>
        <dbReference type="ChEBI" id="CHEBI:37565"/>
        <dbReference type="ChEBI" id="CHEBI:58805"/>
        <dbReference type="EC" id="2.7.7.65"/>
    </reaction>
</comment>
<dbReference type="OrthoDB" id="9812260at2"/>
<dbReference type="InterPro" id="IPR043128">
    <property type="entry name" value="Rev_trsase/Diguanyl_cyclase"/>
</dbReference>
<dbReference type="STRING" id="156889.Mmc1_0304"/>
<dbReference type="InterPro" id="IPR000160">
    <property type="entry name" value="GGDEF_dom"/>
</dbReference>
<accession>A0L4D8</accession>
<evidence type="ECO:0000313" key="6">
    <source>
        <dbReference type="Proteomes" id="UP000002586"/>
    </source>
</evidence>
<evidence type="ECO:0000256" key="2">
    <source>
        <dbReference type="ARBA" id="ARBA00034247"/>
    </source>
</evidence>
<dbReference type="Gene3D" id="3.30.70.270">
    <property type="match status" value="1"/>
</dbReference>
<feature type="domain" description="GGDEF" evidence="4">
    <location>
        <begin position="318"/>
        <end position="454"/>
    </location>
</feature>
<sequence length="464" mass="51823">MIFRKKKKSLSEEPVKVQYALDFLEEKHEDRDGARRVLRDWVFQEAMGPDPLKDPAVRLLVSALVNGFKPAYLGDAEMQGRVDRVVEDLKQGKHKKESEPLLEELRALIAGLGKLSTRQSDRMHLAIRWLPDILQAVHTLTRGEAWAEEQSLMLIEQSGVLPPGYWERLGSFCSEIREAGVSSFERWEESRKALVDLIAEIADRMRVMRKDASGATGRLDETLSRIRTTTRLGDLESLRGALVTEAEALRSQTQSLATSLSESQAQLDLTRKQLQQVQDDLKKAKEESLTDPLTQVANRRALFQSLTRETARTRRYGEPLSLIIIDLDHFKKINDTYGHPVGDRVLKEVAGHARALLRDSDTLARYGGEEFVALLPETTLPQAMEKAEQIRLSVAAMRFKLKGESLSISASLGVAQLDDGASQDANNEAFVHRADQALYRAKSGGRNCVIQADPTPASDSQATS</sequence>
<evidence type="ECO:0000259" key="4">
    <source>
        <dbReference type="PROSITE" id="PS50887"/>
    </source>
</evidence>
<dbReference type="GO" id="GO:0052621">
    <property type="term" value="F:diguanylate cyclase activity"/>
    <property type="evidence" value="ECO:0007669"/>
    <property type="project" value="UniProtKB-EC"/>
</dbReference>
<reference evidence="5 6" key="2">
    <citation type="journal article" date="2012" name="Int. J. Syst. Evol. Microbiol.">
        <title>Magnetococcus marinus gen. nov., sp. nov., a marine, magnetotactic bacterium that represents a novel lineage (Magnetococcaceae fam. nov.; Magnetococcales ord. nov.) at the base of the Alphaproteobacteria.</title>
        <authorList>
            <person name="Bazylinski D.A."/>
            <person name="Williams T.J."/>
            <person name="Lefevre C.T."/>
            <person name="Berg R.J."/>
            <person name="Zhang C.L."/>
            <person name="Bowser S.S."/>
            <person name="Dean A.J."/>
            <person name="Beveridge T.J."/>
        </authorList>
    </citation>
    <scope>NUCLEOTIDE SEQUENCE [LARGE SCALE GENOMIC DNA]</scope>
    <source>
        <strain evidence="6">ATCC BAA-1437 / JCM 17883 / MC-1</strain>
    </source>
</reference>
<proteinExistence type="predicted"/>
<gene>
    <name evidence="5" type="ordered locus">Mmc1_0304</name>
</gene>
<dbReference type="Pfam" id="PF00990">
    <property type="entry name" value="GGDEF"/>
    <property type="match status" value="1"/>
</dbReference>
<dbReference type="SMART" id="SM00267">
    <property type="entry name" value="GGDEF"/>
    <property type="match status" value="1"/>
</dbReference>